<dbReference type="Gene3D" id="3.30.900.20">
    <property type="match status" value="1"/>
</dbReference>
<dbReference type="InterPro" id="IPR053729">
    <property type="entry name" value="MAD2L1BP_domain_sf"/>
</dbReference>
<evidence type="ECO:0000256" key="1">
    <source>
        <dbReference type="SAM" id="MobiDB-lite"/>
    </source>
</evidence>
<dbReference type="PANTHER" id="PTHR15681:SF1">
    <property type="entry name" value="MAD2L1-BINDING PROTEIN"/>
    <property type="match status" value="1"/>
</dbReference>
<feature type="compositionally biased region" description="Basic and acidic residues" evidence="1">
    <location>
        <begin position="120"/>
        <end position="130"/>
    </location>
</feature>
<dbReference type="InterPro" id="IPR009511">
    <property type="entry name" value="MAD1/Cdc20-bound-Mad2-bd"/>
</dbReference>
<proteinExistence type="predicted"/>
<comment type="caution">
    <text evidence="2">The sequence shown here is derived from an EMBL/GenBank/DDBJ whole genome shotgun (WGS) entry which is preliminary data.</text>
</comment>
<accession>A0AAD3CVM7</accession>
<dbReference type="EMBL" id="BLLK01000045">
    <property type="protein sequence ID" value="GFH51996.1"/>
    <property type="molecule type" value="Genomic_DNA"/>
</dbReference>
<protein>
    <submittedName>
        <fullName evidence="2">Uncharacterized protein</fullName>
    </submittedName>
</protein>
<sequence length="355" mass="40725">MSNETSAVEMMYPPYSATHQKTRKTCNDEDIPSYAMKRRLELKKSAHVQEYLKCACVKSILKHVLFSRGIFPISADQLLKTATKIRKQKEMDCLNENANDKSAFQANIPSIPTRKRKRRSDTVRERKYEKHGQQLETMLSSIDHIFESDESGSNNFTNVKAAMITVGPSFQSPKEQFLIRFHSIENGSSDMTENAKLLSSIPLDMKKRLENEMAMRGVRELIVGSLQEEFHSMFETKCSGKNSSVKVSVAFLLPEAGVTQILNKSTSKKNLEMNTKPAECNYSSIHQHQKIIFNVNKRLEVKEPRIYSRSKNIHRPFVVLDIIPLAHENPEDVKFEQCENDSWICLRPFVKGFKT</sequence>
<dbReference type="PANTHER" id="PTHR15681">
    <property type="entry name" value="MAD2L1-BINDING PROTEIN"/>
    <property type="match status" value="1"/>
</dbReference>
<dbReference type="GO" id="GO:0005634">
    <property type="term" value="C:nucleus"/>
    <property type="evidence" value="ECO:0007669"/>
    <property type="project" value="InterPro"/>
</dbReference>
<organism evidence="2 3">
    <name type="scientific">Chaetoceros tenuissimus</name>
    <dbReference type="NCBI Taxonomy" id="426638"/>
    <lineage>
        <taxon>Eukaryota</taxon>
        <taxon>Sar</taxon>
        <taxon>Stramenopiles</taxon>
        <taxon>Ochrophyta</taxon>
        <taxon>Bacillariophyta</taxon>
        <taxon>Coscinodiscophyceae</taxon>
        <taxon>Chaetocerotophycidae</taxon>
        <taxon>Chaetocerotales</taxon>
        <taxon>Chaetocerotaceae</taxon>
        <taxon>Chaetoceros</taxon>
    </lineage>
</organism>
<gene>
    <name evidence="2" type="ORF">CTEN210_08472</name>
</gene>
<dbReference type="GO" id="GO:0007096">
    <property type="term" value="P:regulation of exit from mitosis"/>
    <property type="evidence" value="ECO:0007669"/>
    <property type="project" value="InterPro"/>
</dbReference>
<feature type="region of interest" description="Disordered" evidence="1">
    <location>
        <begin position="107"/>
        <end position="130"/>
    </location>
</feature>
<keyword evidence="3" id="KW-1185">Reference proteome</keyword>
<dbReference type="Proteomes" id="UP001054902">
    <property type="component" value="Unassembled WGS sequence"/>
</dbReference>
<evidence type="ECO:0000313" key="2">
    <source>
        <dbReference type="EMBL" id="GFH51996.1"/>
    </source>
</evidence>
<dbReference type="AlphaFoldDB" id="A0AAD3CVM7"/>
<reference evidence="2 3" key="1">
    <citation type="journal article" date="2021" name="Sci. Rep.">
        <title>The genome of the diatom Chaetoceros tenuissimus carries an ancient integrated fragment of an extant virus.</title>
        <authorList>
            <person name="Hongo Y."/>
            <person name="Kimura K."/>
            <person name="Takaki Y."/>
            <person name="Yoshida Y."/>
            <person name="Baba S."/>
            <person name="Kobayashi G."/>
            <person name="Nagasaki K."/>
            <person name="Hano T."/>
            <person name="Tomaru Y."/>
        </authorList>
    </citation>
    <scope>NUCLEOTIDE SEQUENCE [LARGE SCALE GENOMIC DNA]</scope>
    <source>
        <strain evidence="2 3">NIES-3715</strain>
    </source>
</reference>
<name>A0AAD3CVM7_9STRA</name>
<evidence type="ECO:0000313" key="3">
    <source>
        <dbReference type="Proteomes" id="UP001054902"/>
    </source>
</evidence>